<reference evidence="2" key="1">
    <citation type="submission" date="2018-05" db="EMBL/GenBank/DDBJ databases">
        <title>Leptospira yasudae sp. nov. and Leptospira stimsonii sp. nov., two pathogenic species of the genus Leptospira isolated from environmental sources.</title>
        <authorList>
            <person name="Casanovas-Massana A."/>
            <person name="Hamond C."/>
            <person name="Santos L.A."/>
            <person name="Hacker K.P."/>
            <person name="Balassiano I."/>
            <person name="Medeiros M.A."/>
            <person name="Reis M.G."/>
            <person name="Ko A.I."/>
            <person name="Wunder E.A."/>
        </authorList>
    </citation>
    <scope>NUCLEOTIDE SEQUENCE [LARGE SCALE GENOMIC DNA]</scope>
    <source>
        <strain evidence="2">Yale</strain>
    </source>
</reference>
<gene>
    <name evidence="1" type="ORF">DLM75_06240</name>
</gene>
<protein>
    <submittedName>
        <fullName evidence="1">Uncharacterized protein</fullName>
    </submittedName>
</protein>
<name>A0A396ZG97_9LEPT</name>
<dbReference type="EMBL" id="QHCT01000001">
    <property type="protein sequence ID" value="RHX92767.1"/>
    <property type="molecule type" value="Genomic_DNA"/>
</dbReference>
<evidence type="ECO:0000313" key="1">
    <source>
        <dbReference type="EMBL" id="RHX92767.1"/>
    </source>
</evidence>
<dbReference type="AlphaFoldDB" id="A0A396ZG97"/>
<evidence type="ECO:0000313" key="2">
    <source>
        <dbReference type="Proteomes" id="UP000265798"/>
    </source>
</evidence>
<organism evidence="1 2">
    <name type="scientific">Leptospira stimsonii</name>
    <dbReference type="NCBI Taxonomy" id="2202203"/>
    <lineage>
        <taxon>Bacteria</taxon>
        <taxon>Pseudomonadati</taxon>
        <taxon>Spirochaetota</taxon>
        <taxon>Spirochaetia</taxon>
        <taxon>Leptospirales</taxon>
        <taxon>Leptospiraceae</taxon>
        <taxon>Leptospira</taxon>
    </lineage>
</organism>
<accession>A0A396ZG97</accession>
<sequence>MIVVFLKKREFPLYFDQENKRGKRGSILDFLEKKEFLLYFDQENKSGKRGTIIVFWERRSSYFILIRKTKGESAA</sequence>
<comment type="caution">
    <text evidence="1">The sequence shown here is derived from an EMBL/GenBank/DDBJ whole genome shotgun (WGS) entry which is preliminary data.</text>
</comment>
<proteinExistence type="predicted"/>
<dbReference type="Proteomes" id="UP000265798">
    <property type="component" value="Unassembled WGS sequence"/>
</dbReference>